<dbReference type="CDD" id="cd01310">
    <property type="entry name" value="TatD_DNAse"/>
    <property type="match status" value="1"/>
</dbReference>
<organism evidence="5 6">
    <name type="scientific">Ferrimonas sediminum</name>
    <dbReference type="NCBI Taxonomy" id="718193"/>
    <lineage>
        <taxon>Bacteria</taxon>
        <taxon>Pseudomonadati</taxon>
        <taxon>Pseudomonadota</taxon>
        <taxon>Gammaproteobacteria</taxon>
        <taxon>Alteromonadales</taxon>
        <taxon>Ferrimonadaceae</taxon>
        <taxon>Ferrimonas</taxon>
    </lineage>
</organism>
<evidence type="ECO:0000256" key="2">
    <source>
        <dbReference type="ARBA" id="ARBA00022723"/>
    </source>
</evidence>
<dbReference type="FunFam" id="3.20.20.140:FF:000005">
    <property type="entry name" value="TatD family hydrolase"/>
    <property type="match status" value="1"/>
</dbReference>
<dbReference type="Gene3D" id="3.20.20.140">
    <property type="entry name" value="Metal-dependent hydrolases"/>
    <property type="match status" value="1"/>
</dbReference>
<keyword evidence="3" id="KW-0378">Hydrolase</keyword>
<dbReference type="GO" id="GO:0046872">
    <property type="term" value="F:metal ion binding"/>
    <property type="evidence" value="ECO:0007669"/>
    <property type="project" value="UniProtKB-KW"/>
</dbReference>
<dbReference type="RefSeq" id="WP_245709894.1">
    <property type="nucleotide sequence ID" value="NZ_FNEM01000004.1"/>
</dbReference>
<dbReference type="InterPro" id="IPR001130">
    <property type="entry name" value="TatD-like"/>
</dbReference>
<feature type="binding site" evidence="4">
    <location>
        <position position="8"/>
    </location>
    <ligand>
        <name>a divalent metal cation</name>
        <dbReference type="ChEBI" id="CHEBI:60240"/>
        <label>1</label>
    </ligand>
</feature>
<dbReference type="GO" id="GO:0016788">
    <property type="term" value="F:hydrolase activity, acting on ester bonds"/>
    <property type="evidence" value="ECO:0007669"/>
    <property type="project" value="InterPro"/>
</dbReference>
<feature type="binding site" evidence="4">
    <location>
        <position position="128"/>
    </location>
    <ligand>
        <name>a divalent metal cation</name>
        <dbReference type="ChEBI" id="CHEBI:60240"/>
        <label>2</label>
    </ligand>
</feature>
<keyword evidence="6" id="KW-1185">Reference proteome</keyword>
<dbReference type="InterPro" id="IPR018228">
    <property type="entry name" value="DNase_TatD-rel_CS"/>
</dbReference>
<feature type="binding site" evidence="4">
    <location>
        <position position="6"/>
    </location>
    <ligand>
        <name>a divalent metal cation</name>
        <dbReference type="ChEBI" id="CHEBI:60240"/>
        <label>1</label>
    </ligand>
</feature>
<gene>
    <name evidence="5" type="ORF">SAMN04488540_10475</name>
</gene>
<evidence type="ECO:0000256" key="4">
    <source>
        <dbReference type="PIRSR" id="PIRSR005902-1"/>
    </source>
</evidence>
<protein>
    <submittedName>
        <fullName evidence="5">TatD DNase family protein</fullName>
    </submittedName>
</protein>
<evidence type="ECO:0000313" key="5">
    <source>
        <dbReference type="EMBL" id="SDI95771.1"/>
    </source>
</evidence>
<dbReference type="Pfam" id="PF01026">
    <property type="entry name" value="TatD_DNase"/>
    <property type="match status" value="1"/>
</dbReference>
<sequence length="255" mass="27757">MLTDSHCHLDFDCFDADRDLVLQRAEAAGVGRIVVPAVAAEHWPRVRALAGAYSNVSYGVGIHPCFATGNSLVEVESLPQWLQQPGCVAIGECGLDAVNSPLSLPEQQQLLERHLVVASEVQLPLLLHVRKAHHLLLPQLDRHSLPRAGVIHGFSGSRELAAEYVRRGYFLGVGGVITYARARKTREAIASVPVDALLLETDSPDMPLCGQQGKRNEPASVQSVLQALSQLLDLPSDALAEQLARNNSRFFNRLV</sequence>
<dbReference type="PANTHER" id="PTHR46124">
    <property type="entry name" value="D-AMINOACYL-TRNA DEACYLASE"/>
    <property type="match status" value="1"/>
</dbReference>
<dbReference type="Proteomes" id="UP000199527">
    <property type="component" value="Unassembled WGS sequence"/>
</dbReference>
<feature type="binding site" evidence="4">
    <location>
        <position position="202"/>
    </location>
    <ligand>
        <name>a divalent metal cation</name>
        <dbReference type="ChEBI" id="CHEBI:60240"/>
        <label>1</label>
    </ligand>
</feature>
<evidence type="ECO:0000256" key="3">
    <source>
        <dbReference type="ARBA" id="ARBA00022801"/>
    </source>
</evidence>
<dbReference type="PROSITE" id="PS01091">
    <property type="entry name" value="TATD_3"/>
    <property type="match status" value="1"/>
</dbReference>
<dbReference type="PANTHER" id="PTHR46124:SF3">
    <property type="entry name" value="HYDROLASE"/>
    <property type="match status" value="1"/>
</dbReference>
<reference evidence="6" key="1">
    <citation type="submission" date="2016-10" db="EMBL/GenBank/DDBJ databases">
        <authorList>
            <person name="Varghese N."/>
            <person name="Submissions S."/>
        </authorList>
    </citation>
    <scope>NUCLEOTIDE SEQUENCE [LARGE SCALE GENOMIC DNA]</scope>
    <source>
        <strain evidence="6">DSM 23317</strain>
    </source>
</reference>
<accession>A0A1G8PTH9</accession>
<keyword evidence="2 4" id="KW-0479">Metal-binding</keyword>
<dbReference type="EMBL" id="FNEM01000004">
    <property type="protein sequence ID" value="SDI95771.1"/>
    <property type="molecule type" value="Genomic_DNA"/>
</dbReference>
<dbReference type="PIRSF" id="PIRSF005902">
    <property type="entry name" value="DNase_TatD"/>
    <property type="match status" value="1"/>
</dbReference>
<evidence type="ECO:0000313" key="6">
    <source>
        <dbReference type="Proteomes" id="UP000199527"/>
    </source>
</evidence>
<dbReference type="SUPFAM" id="SSF51556">
    <property type="entry name" value="Metallo-dependent hydrolases"/>
    <property type="match status" value="1"/>
</dbReference>
<dbReference type="GO" id="GO:0005829">
    <property type="term" value="C:cytosol"/>
    <property type="evidence" value="ECO:0007669"/>
    <property type="project" value="TreeGrafter"/>
</dbReference>
<comment type="similarity">
    <text evidence="1">Belongs to the metallo-dependent hydrolases superfamily. TatD-type hydrolase family.</text>
</comment>
<evidence type="ECO:0000256" key="1">
    <source>
        <dbReference type="ARBA" id="ARBA00009275"/>
    </source>
</evidence>
<dbReference type="AlphaFoldDB" id="A0A1G8PTH9"/>
<name>A0A1G8PTH9_9GAMM</name>
<dbReference type="InterPro" id="IPR032466">
    <property type="entry name" value="Metal_Hydrolase"/>
</dbReference>
<feature type="binding site" evidence="4">
    <location>
        <position position="92"/>
    </location>
    <ligand>
        <name>a divalent metal cation</name>
        <dbReference type="ChEBI" id="CHEBI:60240"/>
        <label>1</label>
    </ligand>
</feature>
<feature type="binding site" evidence="4">
    <location>
        <position position="152"/>
    </location>
    <ligand>
        <name>a divalent metal cation</name>
        <dbReference type="ChEBI" id="CHEBI:60240"/>
        <label>2</label>
    </ligand>
</feature>
<proteinExistence type="inferred from homology"/>